<comment type="caution">
    <text evidence="1">The sequence shown here is derived from an EMBL/GenBank/DDBJ whole genome shotgun (WGS) entry which is preliminary data.</text>
</comment>
<dbReference type="Pfam" id="PF11743">
    <property type="entry name" value="DUF3301"/>
    <property type="match status" value="1"/>
</dbReference>
<name>A0A3E1K5J2_9GAMM</name>
<sequence>MTGLEGPFGALLLLGAAVVFWISAVNARDRARELARHFCKRQGWQLLDQTVALSSLRPIRTKEGLRWQRRYRFDFSPEGTGRRRGELTLTGGRMIRVWGELEDGGRLIEPE</sequence>
<evidence type="ECO:0000313" key="2">
    <source>
        <dbReference type="Proteomes" id="UP000260351"/>
    </source>
</evidence>
<gene>
    <name evidence="1" type="ORF">DZC52_13420</name>
</gene>
<dbReference type="EMBL" id="QUZK01000048">
    <property type="protein sequence ID" value="RFF29303.1"/>
    <property type="molecule type" value="Genomic_DNA"/>
</dbReference>
<reference evidence="1 2" key="1">
    <citation type="submission" date="2018-08" db="EMBL/GenBank/DDBJ databases">
        <title>Wenzhouxiangella salilacus sp. nov., a novel bacterium isolated from a saline lake in Xinjiang Province, China.</title>
        <authorList>
            <person name="Han S."/>
        </authorList>
    </citation>
    <scope>NUCLEOTIDE SEQUENCE [LARGE SCALE GENOMIC DNA]</scope>
    <source>
        <strain evidence="1 2">XDB06</strain>
    </source>
</reference>
<dbReference type="AlphaFoldDB" id="A0A3E1K5J2"/>
<accession>A0A3E1K5J2</accession>
<dbReference type="RefSeq" id="WP_116651669.1">
    <property type="nucleotide sequence ID" value="NZ_QUZK01000048.1"/>
</dbReference>
<evidence type="ECO:0000313" key="1">
    <source>
        <dbReference type="EMBL" id="RFF29303.1"/>
    </source>
</evidence>
<dbReference type="Proteomes" id="UP000260351">
    <property type="component" value="Unassembled WGS sequence"/>
</dbReference>
<dbReference type="OrthoDB" id="5959530at2"/>
<organism evidence="1 2">
    <name type="scientific">Wenzhouxiangella sediminis</name>
    <dbReference type="NCBI Taxonomy" id="1792836"/>
    <lineage>
        <taxon>Bacteria</taxon>
        <taxon>Pseudomonadati</taxon>
        <taxon>Pseudomonadota</taxon>
        <taxon>Gammaproteobacteria</taxon>
        <taxon>Chromatiales</taxon>
        <taxon>Wenzhouxiangellaceae</taxon>
        <taxon>Wenzhouxiangella</taxon>
    </lineage>
</organism>
<keyword evidence="2" id="KW-1185">Reference proteome</keyword>
<proteinExistence type="predicted"/>
<protein>
    <submittedName>
        <fullName evidence="1">DUF3301 domain-containing protein</fullName>
    </submittedName>
</protein>
<dbReference type="InterPro" id="IPR021732">
    <property type="entry name" value="DUF3301"/>
</dbReference>